<dbReference type="PATRIC" id="fig|123899.6.peg.3288"/>
<evidence type="ECO:0000256" key="1">
    <source>
        <dbReference type="ARBA" id="ARBA00006987"/>
    </source>
</evidence>
<organism evidence="2 3">
    <name type="scientific">Bordetella trematum</name>
    <dbReference type="NCBI Taxonomy" id="123899"/>
    <lineage>
        <taxon>Bacteria</taxon>
        <taxon>Pseudomonadati</taxon>
        <taxon>Pseudomonadota</taxon>
        <taxon>Betaproteobacteria</taxon>
        <taxon>Burkholderiales</taxon>
        <taxon>Alcaligenaceae</taxon>
        <taxon>Bordetella</taxon>
    </lineage>
</organism>
<dbReference type="KEGG" id="btrm:SAMEA390648703291"/>
<dbReference type="InterPro" id="IPR042100">
    <property type="entry name" value="Bug_dom1"/>
</dbReference>
<protein>
    <submittedName>
        <fullName evidence="2">Lipoprotein</fullName>
    </submittedName>
</protein>
<dbReference type="eggNOG" id="COG3181">
    <property type="taxonomic scope" value="Bacteria"/>
</dbReference>
<dbReference type="InterPro" id="IPR006311">
    <property type="entry name" value="TAT_signal"/>
</dbReference>
<dbReference type="Gene3D" id="3.40.190.150">
    <property type="entry name" value="Bordetella uptake gene, domain 1"/>
    <property type="match status" value="1"/>
</dbReference>
<dbReference type="EMBL" id="LT546645">
    <property type="protein sequence ID" value="SAI72586.1"/>
    <property type="molecule type" value="Genomic_DNA"/>
</dbReference>
<dbReference type="PANTHER" id="PTHR42928">
    <property type="entry name" value="TRICARBOXYLATE-BINDING PROTEIN"/>
    <property type="match status" value="1"/>
</dbReference>
<dbReference type="Proteomes" id="UP000076825">
    <property type="component" value="Chromosome 1"/>
</dbReference>
<evidence type="ECO:0000313" key="3">
    <source>
        <dbReference type="Proteomes" id="UP000076825"/>
    </source>
</evidence>
<dbReference type="PANTHER" id="PTHR42928:SF5">
    <property type="entry name" value="BLR1237 PROTEIN"/>
    <property type="match status" value="1"/>
</dbReference>
<accession>A0A157SRR3</accession>
<keyword evidence="2" id="KW-0449">Lipoprotein</keyword>
<dbReference type="STRING" id="123899.SAMEA3906487_03291"/>
<reference evidence="2 3" key="1">
    <citation type="submission" date="2016-04" db="EMBL/GenBank/DDBJ databases">
        <authorList>
            <consortium name="Pathogen Informatics"/>
        </authorList>
    </citation>
    <scope>NUCLEOTIDE SEQUENCE [LARGE SCALE GENOMIC DNA]</scope>
    <source>
        <strain evidence="2 3">H044680328</strain>
    </source>
</reference>
<evidence type="ECO:0000313" key="2">
    <source>
        <dbReference type="EMBL" id="SAI72586.1"/>
    </source>
</evidence>
<comment type="similarity">
    <text evidence="1">Belongs to the UPF0065 (bug) family.</text>
</comment>
<dbReference type="PIRSF" id="PIRSF017082">
    <property type="entry name" value="YflP"/>
    <property type="match status" value="1"/>
</dbReference>
<dbReference type="PROSITE" id="PS51318">
    <property type="entry name" value="TAT"/>
    <property type="match status" value="1"/>
</dbReference>
<dbReference type="AlphaFoldDB" id="A0A157SRR3"/>
<proteinExistence type="inferred from homology"/>
<gene>
    <name evidence="2" type="ORF">SAMEA3906487_03291</name>
</gene>
<dbReference type="CDD" id="cd07012">
    <property type="entry name" value="PBP2_Bug_TTT"/>
    <property type="match status" value="1"/>
</dbReference>
<sequence>MHVNAGPDTGDNTVQRRSLLKLAAAASLGGSTLLGRALHAAEAFPSRPIRILVGFSPGGVTDIVVRALAESAATVFGQPIIIENKLGAGGVMPAYQLLNSAPDGYTLGLIPQSVYRLPYINSIKWDPAQDLEYVIRLTGFTWGLVVAADSPIKSFRDYVEYARSHPGELSYGTVGSLTTQHLTMEQIARTLGVQFNHVPYKGVAEALPALLGGHIMSVADASSWVPYVKAGKMRLLVVWTDKRVPQFPDVPTLREVGIDMVQTSPWGLAAPKGTPPAVVQRLHDGFRQAMQGKAFQESLTNYDMEEQYLDAAAYRDFARDAVESETRILGALNVPRGGQ</sequence>
<dbReference type="SUPFAM" id="SSF53850">
    <property type="entry name" value="Periplasmic binding protein-like II"/>
    <property type="match status" value="1"/>
</dbReference>
<name>A0A157SRR3_9BORD</name>
<dbReference type="Gene3D" id="3.40.190.10">
    <property type="entry name" value="Periplasmic binding protein-like II"/>
    <property type="match status" value="1"/>
</dbReference>
<dbReference type="Pfam" id="PF03401">
    <property type="entry name" value="TctC"/>
    <property type="match status" value="1"/>
</dbReference>
<keyword evidence="3" id="KW-1185">Reference proteome</keyword>
<dbReference type="InterPro" id="IPR005064">
    <property type="entry name" value="BUG"/>
</dbReference>